<keyword evidence="4" id="KW-1185">Reference proteome</keyword>
<accession>A0ABW3Y1Z9</accession>
<name>A0ABW3Y1Z9_9FLAO</name>
<evidence type="ECO:0000256" key="1">
    <source>
        <dbReference type="SAM" id="SignalP"/>
    </source>
</evidence>
<protein>
    <submittedName>
        <fullName evidence="3">Head GIN domain-containing protein</fullName>
    </submittedName>
</protein>
<dbReference type="Gene3D" id="2.160.20.120">
    <property type="match status" value="1"/>
</dbReference>
<evidence type="ECO:0000259" key="2">
    <source>
        <dbReference type="Pfam" id="PF10988"/>
    </source>
</evidence>
<sequence length="226" mass="23944">MKTLSKIIVLLVVSQLSISCFLNGAKGNGDVVITQRDIPKDFIKIDASAGLNVILKIEDRTSVKVETDENLQELITTHVKNGVLYLSVKSFIRSSSAKNVYVSMPGVNGLMAHSGAAIKTQDEIRSKELELKASSGGNLNLVIVAKEVNGDASSGGSVLLRGECDNFMVNASSGGNIQASRFEVEKCDAKASSGGNISVNVKDGLITDISSGGSVRNTREEQNLSR</sequence>
<dbReference type="InterPro" id="IPR021255">
    <property type="entry name" value="DUF2807"/>
</dbReference>
<evidence type="ECO:0000313" key="3">
    <source>
        <dbReference type="EMBL" id="MFD1315872.1"/>
    </source>
</evidence>
<feature type="chain" id="PRO_5046008048" evidence="1">
    <location>
        <begin position="25"/>
        <end position="226"/>
    </location>
</feature>
<organism evidence="3 4">
    <name type="scientific">Namhaeicola litoreus</name>
    <dbReference type="NCBI Taxonomy" id="1052145"/>
    <lineage>
        <taxon>Bacteria</taxon>
        <taxon>Pseudomonadati</taxon>
        <taxon>Bacteroidota</taxon>
        <taxon>Flavobacteriia</taxon>
        <taxon>Flavobacteriales</taxon>
        <taxon>Flavobacteriaceae</taxon>
        <taxon>Namhaeicola</taxon>
    </lineage>
</organism>
<evidence type="ECO:0000313" key="4">
    <source>
        <dbReference type="Proteomes" id="UP001597201"/>
    </source>
</evidence>
<feature type="signal peptide" evidence="1">
    <location>
        <begin position="1"/>
        <end position="24"/>
    </location>
</feature>
<comment type="caution">
    <text evidence="3">The sequence shown here is derived from an EMBL/GenBank/DDBJ whole genome shotgun (WGS) entry which is preliminary data.</text>
</comment>
<dbReference type="Pfam" id="PF10988">
    <property type="entry name" value="DUF2807"/>
    <property type="match status" value="1"/>
</dbReference>
<keyword evidence="1" id="KW-0732">Signal</keyword>
<feature type="domain" description="Putative auto-transporter adhesin head GIN" evidence="2">
    <location>
        <begin position="41"/>
        <end position="216"/>
    </location>
</feature>
<dbReference type="PROSITE" id="PS51257">
    <property type="entry name" value="PROKAR_LIPOPROTEIN"/>
    <property type="match status" value="1"/>
</dbReference>
<dbReference type="EMBL" id="JBHTMY010000003">
    <property type="protein sequence ID" value="MFD1315872.1"/>
    <property type="molecule type" value="Genomic_DNA"/>
</dbReference>
<dbReference type="RefSeq" id="WP_377178459.1">
    <property type="nucleotide sequence ID" value="NZ_JBHTMY010000003.1"/>
</dbReference>
<gene>
    <name evidence="3" type="ORF">ACFQ39_09605</name>
</gene>
<reference evidence="4" key="1">
    <citation type="journal article" date="2019" name="Int. J. Syst. Evol. Microbiol.">
        <title>The Global Catalogue of Microorganisms (GCM) 10K type strain sequencing project: providing services to taxonomists for standard genome sequencing and annotation.</title>
        <authorList>
            <consortium name="The Broad Institute Genomics Platform"/>
            <consortium name="The Broad Institute Genome Sequencing Center for Infectious Disease"/>
            <person name="Wu L."/>
            <person name="Ma J."/>
        </authorList>
    </citation>
    <scope>NUCLEOTIDE SEQUENCE [LARGE SCALE GENOMIC DNA]</scope>
    <source>
        <strain evidence="4">CCUG 61485</strain>
    </source>
</reference>
<dbReference type="Proteomes" id="UP001597201">
    <property type="component" value="Unassembled WGS sequence"/>
</dbReference>
<proteinExistence type="predicted"/>